<proteinExistence type="predicted"/>
<dbReference type="AlphaFoldDB" id="A0A3L6PLI2"/>
<name>A0A3L6PLI2_PANMI</name>
<dbReference type="EMBL" id="PQIB02000017">
    <property type="protein sequence ID" value="RLM58640.1"/>
    <property type="molecule type" value="Genomic_DNA"/>
</dbReference>
<feature type="chain" id="PRO_5018177006" evidence="1">
    <location>
        <begin position="28"/>
        <end position="67"/>
    </location>
</feature>
<sequence length="67" mass="7018">MPTRRRFLPVLLLAIQLILLLTGGFLAQGSSSKPSGCSYDPATGALICPPVNGGHHCTRPPCQFGSP</sequence>
<organism evidence="2 3">
    <name type="scientific">Panicum miliaceum</name>
    <name type="common">Proso millet</name>
    <name type="synonym">Broomcorn millet</name>
    <dbReference type="NCBI Taxonomy" id="4540"/>
    <lineage>
        <taxon>Eukaryota</taxon>
        <taxon>Viridiplantae</taxon>
        <taxon>Streptophyta</taxon>
        <taxon>Embryophyta</taxon>
        <taxon>Tracheophyta</taxon>
        <taxon>Spermatophyta</taxon>
        <taxon>Magnoliopsida</taxon>
        <taxon>Liliopsida</taxon>
        <taxon>Poales</taxon>
        <taxon>Poaceae</taxon>
        <taxon>PACMAD clade</taxon>
        <taxon>Panicoideae</taxon>
        <taxon>Panicodae</taxon>
        <taxon>Paniceae</taxon>
        <taxon>Panicinae</taxon>
        <taxon>Panicum</taxon>
        <taxon>Panicum sect. Panicum</taxon>
    </lineage>
</organism>
<evidence type="ECO:0000313" key="3">
    <source>
        <dbReference type="Proteomes" id="UP000275267"/>
    </source>
</evidence>
<keyword evidence="1" id="KW-0732">Signal</keyword>
<comment type="caution">
    <text evidence="2">The sequence shown here is derived from an EMBL/GenBank/DDBJ whole genome shotgun (WGS) entry which is preliminary data.</text>
</comment>
<protein>
    <submittedName>
        <fullName evidence="2">Uncharacterized protein</fullName>
    </submittedName>
</protein>
<reference evidence="3" key="1">
    <citation type="journal article" date="2019" name="Nat. Commun.">
        <title>The genome of broomcorn millet.</title>
        <authorList>
            <person name="Zou C."/>
            <person name="Miki D."/>
            <person name="Li D."/>
            <person name="Tang Q."/>
            <person name="Xiao L."/>
            <person name="Rajput S."/>
            <person name="Deng P."/>
            <person name="Jia W."/>
            <person name="Huang R."/>
            <person name="Zhang M."/>
            <person name="Sun Y."/>
            <person name="Hu J."/>
            <person name="Fu X."/>
            <person name="Schnable P.S."/>
            <person name="Li F."/>
            <person name="Zhang H."/>
            <person name="Feng B."/>
            <person name="Zhu X."/>
            <person name="Liu R."/>
            <person name="Schnable J.C."/>
            <person name="Zhu J.-K."/>
            <person name="Zhang H."/>
        </authorList>
    </citation>
    <scope>NUCLEOTIDE SEQUENCE [LARGE SCALE GENOMIC DNA]</scope>
</reference>
<dbReference type="Proteomes" id="UP000275267">
    <property type="component" value="Unassembled WGS sequence"/>
</dbReference>
<accession>A0A3L6PLI2</accession>
<keyword evidence="3" id="KW-1185">Reference proteome</keyword>
<gene>
    <name evidence="2" type="ORF">C2845_PM18G05100</name>
</gene>
<dbReference type="OrthoDB" id="10513917at2759"/>
<evidence type="ECO:0000256" key="1">
    <source>
        <dbReference type="SAM" id="SignalP"/>
    </source>
</evidence>
<feature type="signal peptide" evidence="1">
    <location>
        <begin position="1"/>
        <end position="27"/>
    </location>
</feature>
<evidence type="ECO:0000313" key="2">
    <source>
        <dbReference type="EMBL" id="RLM58640.1"/>
    </source>
</evidence>